<dbReference type="GO" id="GO:0005576">
    <property type="term" value="C:extracellular region"/>
    <property type="evidence" value="ECO:0007669"/>
    <property type="project" value="UniProtKB-SubCell"/>
</dbReference>
<dbReference type="GO" id="GO:0009279">
    <property type="term" value="C:cell outer membrane"/>
    <property type="evidence" value="ECO:0007669"/>
    <property type="project" value="UniProtKB-SubCell"/>
</dbReference>
<comment type="caution">
    <text evidence="10">The sequence shown here is derived from an EMBL/GenBank/DDBJ whole genome shotgun (WGS) entry which is preliminary data.</text>
</comment>
<dbReference type="InterPro" id="IPR005532">
    <property type="entry name" value="SUMF_dom"/>
</dbReference>
<dbReference type="PANTHER" id="PTHR23150:SF19">
    <property type="entry name" value="FORMYLGLYCINE-GENERATING ENZYME"/>
    <property type="match status" value="1"/>
</dbReference>
<reference evidence="10 11" key="1">
    <citation type="submission" date="2016-01" db="EMBL/GenBank/DDBJ databases">
        <title>High potential of lignocellulose degradation of a new Verrucomicrobia species.</title>
        <authorList>
            <person name="Wang Y."/>
            <person name="Shi Y."/>
            <person name="Qiu Z."/>
            <person name="Liu S."/>
            <person name="Yang H."/>
        </authorList>
    </citation>
    <scope>NUCLEOTIDE SEQUENCE [LARGE SCALE GENOMIC DNA]</scope>
    <source>
        <strain evidence="10 11">TSB47</strain>
    </source>
</reference>
<dbReference type="NCBIfam" id="TIGR02601">
    <property type="entry name" value="autotrns_rpt"/>
    <property type="match status" value="1"/>
</dbReference>
<evidence type="ECO:0000313" key="11">
    <source>
        <dbReference type="Proteomes" id="UP000078486"/>
    </source>
</evidence>
<dbReference type="STRING" id="1184151.AW736_18205"/>
<dbReference type="InterPro" id="IPR011050">
    <property type="entry name" value="Pectin_lyase_fold/virulence"/>
</dbReference>
<dbReference type="InterPro" id="IPR006626">
    <property type="entry name" value="PbH1"/>
</dbReference>
<dbReference type="Proteomes" id="UP000078486">
    <property type="component" value="Unassembled WGS sequence"/>
</dbReference>
<dbReference type="PANTHER" id="PTHR23150">
    <property type="entry name" value="SULFATASE MODIFYING FACTOR 1, 2"/>
    <property type="match status" value="1"/>
</dbReference>
<dbReference type="InterPro" id="IPR013378">
    <property type="entry name" value="InlB-like_B-rpt"/>
</dbReference>
<keyword evidence="4" id="KW-0964">Secreted</keyword>
<dbReference type="Pfam" id="PF09479">
    <property type="entry name" value="Flg_new"/>
    <property type="match status" value="5"/>
</dbReference>
<evidence type="ECO:0000256" key="6">
    <source>
        <dbReference type="ARBA" id="ARBA00023136"/>
    </source>
</evidence>
<evidence type="ECO:0000256" key="5">
    <source>
        <dbReference type="ARBA" id="ARBA00022729"/>
    </source>
</evidence>
<dbReference type="Pfam" id="PF03781">
    <property type="entry name" value="FGE-sulfatase"/>
    <property type="match status" value="1"/>
</dbReference>
<dbReference type="InterPro" id="IPR013425">
    <property type="entry name" value="Autotrns_rpt"/>
</dbReference>
<evidence type="ECO:0000256" key="4">
    <source>
        <dbReference type="ARBA" id="ARBA00022525"/>
    </source>
</evidence>
<evidence type="ECO:0000256" key="2">
    <source>
        <dbReference type="ARBA" id="ARBA00004442"/>
    </source>
</evidence>
<feature type="chain" id="PRO_5008088650" description="Sulfatase-modifying factor enzyme-like domain-containing protein" evidence="8">
    <location>
        <begin position="40"/>
        <end position="1999"/>
    </location>
</feature>
<feature type="signal peptide" evidence="8">
    <location>
        <begin position="1"/>
        <end position="39"/>
    </location>
</feature>
<dbReference type="RefSeq" id="WP_068771742.1">
    <property type="nucleotide sequence ID" value="NZ_CP109796.1"/>
</dbReference>
<evidence type="ECO:0000256" key="7">
    <source>
        <dbReference type="ARBA" id="ARBA00023237"/>
    </source>
</evidence>
<keyword evidence="11" id="KW-1185">Reference proteome</keyword>
<dbReference type="NCBIfam" id="TIGR02543">
    <property type="entry name" value="List_Bact_rpt"/>
    <property type="match status" value="1"/>
</dbReference>
<keyword evidence="7" id="KW-0998">Cell outer membrane</keyword>
<evidence type="ECO:0000256" key="3">
    <source>
        <dbReference type="ARBA" id="ARBA00004613"/>
    </source>
</evidence>
<sequence length="1999" mass="198574">MIPKNHHPSVRSLPRLAPSMFAALVSGLAFLLHPLAAPAARAAGVTVSSTTSLGAQMGTLTNGGTVSFTGEGVNSVLASSITLTSDPYVLNPGGAQHVTITGNNAVRVFENTGDIDLTLSNITITKGVNMAVNSSAGAVSIKLAGDSTTTTEFLNNGPATANGGAIYGATGIGITGSQGNLLFTGNYANSRGGALFVETGHITINTVITGTFSLANNSSTGAGMAVFTNSGSVTLSGTYGSIIIQGNKGNSNSVLGTNANGGVVINPFVSETFLVTSNSIRGGGGMVFAQIGALNLTANGPAGILIENNFADAAGGVFWLGGNPSTLTANSPAGIQIKNNTAKGNGGAIYINNSNVALTFDAKEGNIVFQGNRHAASAEPNAIFSNGGGGAILIIKGDHDVLFFDPVNSSKGAPTGVPAGSGIAIGSALLKTGAGSVLFSGSSSLLGSGSIGQGALLVNNGALLDMTAAGQSLVLQPGAIIGTYAATGSGAVKAEALDLSGILDAAGTSQLHLAGSATLNNITIRAGLSTGNQSGQVVIDDTAIFIGTGTIDIPSIGSSSGTFNVFSLANGTIPGGAFSPTLLSGGVPYTTGGATVQLSADSKNVQVVLTGTGGGGGPVNVTVTFDPQGGSVSPATKSATPGSPYGPLPTPAKGTDTFGGWWTSAGGAGSQVTASTTVAAAATDHTLYAKWTPYTPPSGPGVTVTATDTLRDQMNTLTGGGSVNFTGDGLNSVLASAVTLTSNTYALNPGGAQHVTISGNNTVRAFDNTGDINLTLSNITITRGVDMAIASTAGAVNITLAAPGAAVEFLNNGPATSHGGAIYGATGISITGTQDNLLFTGNFANSRGSAMYVNGGNLTINTSITGTLSFENNSATAVGGAAYASTGTFVLSGTYGSIVIQGNKSKSNSVIGGDNAIVINPHVTDTFLITSNSVSGGGGVTYSNGPLLLTANGPAGIIVTSNTAGNGGAFYLANATHHITANSPAGIQITNNTATGNGGAIYMNNGGAPLNLNAVAGDIVFQGNKQGGASGTPNAIRANSSGGNPLNISGSHNVLFFDPVYSPSADAGSISKTGDGSVLFSGSNTWRGNTAVSAGALLVNDGALLDTAAAGRSLTLAPGAILGTYATAGSGTIKADALALSGILYATGSASQLHLAGSSTLNSITLFADTHAGDQSGLTVIDNTATFAGTGTVDLQNMAATSGTFNVLRYEAGVIPAGAFSATLLYQGAPYTLNGAAVQLSADSKTVQVVLPGGSASPVTVTLDTDGGTVSPPTLTVTPGTAYGALPVPTKANNTFGGWWTQTGGTGTQVIETTIVGNSSDHTLYAKWTQNPQVVTVTFDAQGGSVSPASQPATVGSAYGTLPVPSKTDHTFNGWFTADTGGTKIEATTTVATATNHTLYAQWTAIPPATTVTVTFDPQGGSVTPPSMTATVGAAYGALPIPVKADNLFGGWFTAPGGGGSQVIASTTVPAGAHTLYAQWTPVPPPAGTTVTFDAQGGMINVMTKPVTPGQIYGPLPAPSKSGSLFAGWWTAPDGGGTQVAPITAVPAGAASHTLHAKWIAAPTAAAADYLVIDLSGGPAAAGYPVRTGATPPGDIAINADCRTTELWLRRVQSGAFQMGSPDTELGRSPDEPRHNVTFTAAYYIGVFEITQRQWQLVMGANPSYHAGDTRPVEGVSYESIRGGAAGAGWPDNDAVDADSFIGKLRAKTGLPLDLPTEAQWEHAARAGATTALNSGQNLSTTPRADAGLDALGRYSLNQDDGQGGSAARHTAAGSYLPNAWGLYDMHGNAREYCLDWYGSLATAAATDPLGAATGTKRVTRGGGWDDAAVDARSAARFSIEPYNDSPGTGLRIASAIPESRPPVLSLSPSATQSVGVAPGTLVFTVTNTGGGSMPWSAEISAGIARWARIASIVNDGDSGTITVDYDANMPGGALRAATLTVTATGADGAAATVTIEQAGNPDPNSGGSGGGAPSLPVLALLAALALLRAVKTRRGAAA</sequence>
<evidence type="ECO:0000256" key="1">
    <source>
        <dbReference type="ARBA" id="ARBA00004196"/>
    </source>
</evidence>
<dbReference type="InterPro" id="IPR051043">
    <property type="entry name" value="Sulfatase_Mod_Factor_Kinase"/>
</dbReference>
<dbReference type="SUPFAM" id="SSF51126">
    <property type="entry name" value="Pectin lyase-like"/>
    <property type="match status" value="1"/>
</dbReference>
<keyword evidence="5 8" id="KW-0732">Signal</keyword>
<dbReference type="InterPro" id="IPR042095">
    <property type="entry name" value="SUMF_sf"/>
</dbReference>
<dbReference type="NCBIfam" id="TIGR01376">
    <property type="entry name" value="POMP_repeat"/>
    <property type="match status" value="1"/>
</dbReference>
<evidence type="ECO:0000256" key="8">
    <source>
        <dbReference type="SAM" id="SignalP"/>
    </source>
</evidence>
<organism evidence="10 11">
    <name type="scientific">Termitidicoccus mucosus</name>
    <dbReference type="NCBI Taxonomy" id="1184151"/>
    <lineage>
        <taxon>Bacteria</taxon>
        <taxon>Pseudomonadati</taxon>
        <taxon>Verrucomicrobiota</taxon>
        <taxon>Opitutia</taxon>
        <taxon>Opitutales</taxon>
        <taxon>Opitutaceae</taxon>
        <taxon>Termitidicoccus</taxon>
    </lineage>
</organism>
<dbReference type="InterPro" id="IPR042229">
    <property type="entry name" value="Listeria/Bacterioides_rpt_sf"/>
</dbReference>
<dbReference type="SUPFAM" id="SSF56436">
    <property type="entry name" value="C-type lectin-like"/>
    <property type="match status" value="1"/>
</dbReference>
<proteinExistence type="predicted"/>
<dbReference type="EMBL" id="LRRQ01000142">
    <property type="protein sequence ID" value="OAM88193.1"/>
    <property type="molecule type" value="Genomic_DNA"/>
</dbReference>
<name>A0A178IDU8_9BACT</name>
<comment type="subcellular location">
    <subcellularLocation>
        <location evidence="1">Cell envelope</location>
    </subcellularLocation>
    <subcellularLocation>
        <location evidence="2">Cell outer membrane</location>
    </subcellularLocation>
    <subcellularLocation>
        <location evidence="3">Secreted</location>
    </subcellularLocation>
</comment>
<evidence type="ECO:0000313" key="10">
    <source>
        <dbReference type="EMBL" id="OAM88193.1"/>
    </source>
</evidence>
<gene>
    <name evidence="10" type="ORF">AW736_18205</name>
</gene>
<accession>A0A178IDU8</accession>
<dbReference type="Gene3D" id="3.90.1580.10">
    <property type="entry name" value="paralog of FGE (formylglycine-generating enzyme)"/>
    <property type="match status" value="1"/>
</dbReference>
<dbReference type="SMART" id="SM00710">
    <property type="entry name" value="PbH1"/>
    <property type="match status" value="9"/>
</dbReference>
<keyword evidence="6" id="KW-0472">Membrane</keyword>
<dbReference type="GO" id="GO:0120147">
    <property type="term" value="F:formylglycine-generating oxidase activity"/>
    <property type="evidence" value="ECO:0007669"/>
    <property type="project" value="TreeGrafter"/>
</dbReference>
<dbReference type="Gene3D" id="2.60.40.4270">
    <property type="entry name" value="Listeria-Bacteroides repeat domain"/>
    <property type="match status" value="5"/>
</dbReference>
<feature type="domain" description="Sulfatase-modifying factor enzyme-like" evidence="9">
    <location>
        <begin position="1612"/>
        <end position="1854"/>
    </location>
</feature>
<dbReference type="InterPro" id="IPR003368">
    <property type="entry name" value="POMP_repeat"/>
</dbReference>
<evidence type="ECO:0000259" key="9">
    <source>
        <dbReference type="Pfam" id="PF03781"/>
    </source>
</evidence>
<protein>
    <recommendedName>
        <fullName evidence="9">Sulfatase-modifying factor enzyme-like domain-containing protein</fullName>
    </recommendedName>
</protein>
<dbReference type="InterPro" id="IPR016187">
    <property type="entry name" value="CTDL_fold"/>
</dbReference>